<name>A0A919US12_9ACTN</name>
<keyword evidence="2" id="KW-1185">Reference proteome</keyword>
<gene>
    <name evidence="1" type="ORF">Aph01nite_43250</name>
</gene>
<comment type="caution">
    <text evidence="1">The sequence shown here is derived from an EMBL/GenBank/DDBJ whole genome shotgun (WGS) entry which is preliminary data.</text>
</comment>
<dbReference type="EMBL" id="BOOA01000035">
    <property type="protein sequence ID" value="GIH26015.1"/>
    <property type="molecule type" value="Genomic_DNA"/>
</dbReference>
<evidence type="ECO:0000313" key="2">
    <source>
        <dbReference type="Proteomes" id="UP000640052"/>
    </source>
</evidence>
<proteinExistence type="predicted"/>
<dbReference type="Proteomes" id="UP000640052">
    <property type="component" value="Unassembled WGS sequence"/>
</dbReference>
<accession>A0A919US12</accession>
<organism evidence="1 2">
    <name type="scientific">Acrocarpospora phusangensis</name>
    <dbReference type="NCBI Taxonomy" id="1070424"/>
    <lineage>
        <taxon>Bacteria</taxon>
        <taxon>Bacillati</taxon>
        <taxon>Actinomycetota</taxon>
        <taxon>Actinomycetes</taxon>
        <taxon>Streptosporangiales</taxon>
        <taxon>Streptosporangiaceae</taxon>
        <taxon>Acrocarpospora</taxon>
    </lineage>
</organism>
<protein>
    <submittedName>
        <fullName evidence="1">Uncharacterized protein</fullName>
    </submittedName>
</protein>
<evidence type="ECO:0000313" key="1">
    <source>
        <dbReference type="EMBL" id="GIH26015.1"/>
    </source>
</evidence>
<reference evidence="1" key="1">
    <citation type="submission" date="2021-01" db="EMBL/GenBank/DDBJ databases">
        <title>Whole genome shotgun sequence of Acrocarpospora phusangensis NBRC 108782.</title>
        <authorList>
            <person name="Komaki H."/>
            <person name="Tamura T."/>
        </authorList>
    </citation>
    <scope>NUCLEOTIDE SEQUENCE</scope>
    <source>
        <strain evidence="1">NBRC 108782</strain>
    </source>
</reference>
<sequence length="204" mass="23931">MGSRTLAEMAERFAKETAEHELTILHNDGIYRHLRCKNPRHGMYWFDLVTWPGSLAIRGDVDGYIFTRTTDMFEFFRSDGARVNPHYWSEKTEGGRRACRSYSEDYAKARVLGEIRDLEERPPGLFLALQRDLFDHLHFEDEAHEALERFDYQGVRFYDVWEWDLHDYDWSFLWACHAIVWGIAQYDASKAAAGAEREAVTSHA</sequence>
<dbReference type="AlphaFoldDB" id="A0A919US12"/>
<dbReference type="RefSeq" id="WP_204042711.1">
    <property type="nucleotide sequence ID" value="NZ_BOOA01000035.1"/>
</dbReference>